<dbReference type="InterPro" id="IPR002182">
    <property type="entry name" value="NB-ARC"/>
</dbReference>
<reference evidence="4 5" key="1">
    <citation type="submission" date="2016-03" db="EMBL/GenBank/DDBJ databases">
        <title>Comparative genomics of Pseudogymnoascus destructans, the fungus causing white-nose syndrome of bats.</title>
        <authorList>
            <person name="Palmer J.M."/>
            <person name="Drees K.P."/>
            <person name="Foster J.T."/>
            <person name="Lindner D.L."/>
        </authorList>
    </citation>
    <scope>NUCLEOTIDE SEQUENCE [LARGE SCALE GENOMIC DNA]</scope>
    <source>
        <strain evidence="4 5">UAMH 10579</strain>
    </source>
</reference>
<evidence type="ECO:0000259" key="3">
    <source>
        <dbReference type="Pfam" id="PF17107"/>
    </source>
</evidence>
<dbReference type="GeneID" id="28839175"/>
<keyword evidence="5" id="KW-1185">Reference proteome</keyword>
<feature type="domain" description="NACHT-NTPase and P-loop NTPases N-terminal" evidence="3">
    <location>
        <begin position="12"/>
        <end position="119"/>
    </location>
</feature>
<feature type="domain" description="NB-ARC" evidence="2">
    <location>
        <begin position="193"/>
        <end position="342"/>
    </location>
</feature>
<dbReference type="InterPro" id="IPR053137">
    <property type="entry name" value="NLR-like"/>
</dbReference>
<dbReference type="STRING" id="342668.A0A1B8GK67"/>
<dbReference type="EMBL" id="KV460229">
    <property type="protein sequence ID" value="OBT96231.1"/>
    <property type="molecule type" value="Genomic_DNA"/>
</dbReference>
<dbReference type="PROSITE" id="PS50005">
    <property type="entry name" value="TPR"/>
    <property type="match status" value="1"/>
</dbReference>
<dbReference type="PANTHER" id="PTHR46082:SF6">
    <property type="entry name" value="AAA+ ATPASE DOMAIN-CONTAINING PROTEIN-RELATED"/>
    <property type="match status" value="1"/>
</dbReference>
<organism evidence="4 5">
    <name type="scientific">Pseudogymnoascus verrucosus</name>
    <dbReference type="NCBI Taxonomy" id="342668"/>
    <lineage>
        <taxon>Eukaryota</taxon>
        <taxon>Fungi</taxon>
        <taxon>Dikarya</taxon>
        <taxon>Ascomycota</taxon>
        <taxon>Pezizomycotina</taxon>
        <taxon>Leotiomycetes</taxon>
        <taxon>Thelebolales</taxon>
        <taxon>Thelebolaceae</taxon>
        <taxon>Pseudogymnoascus</taxon>
    </lineage>
</organism>
<dbReference type="InterPro" id="IPR031352">
    <property type="entry name" value="SesA"/>
</dbReference>
<evidence type="ECO:0000313" key="5">
    <source>
        <dbReference type="Proteomes" id="UP000091956"/>
    </source>
</evidence>
<dbReference type="GO" id="GO:0043531">
    <property type="term" value="F:ADP binding"/>
    <property type="evidence" value="ECO:0007669"/>
    <property type="project" value="InterPro"/>
</dbReference>
<dbReference type="Gene3D" id="1.25.40.10">
    <property type="entry name" value="Tetratricopeptide repeat domain"/>
    <property type="match status" value="3"/>
</dbReference>
<evidence type="ECO:0000259" key="2">
    <source>
        <dbReference type="Pfam" id="PF00931"/>
    </source>
</evidence>
<dbReference type="InterPro" id="IPR019734">
    <property type="entry name" value="TPR_rpt"/>
</dbReference>
<proteinExistence type="predicted"/>
<reference evidence="5" key="2">
    <citation type="journal article" date="2018" name="Nat. Commun.">
        <title>Extreme sensitivity to ultraviolet light in the fungal pathogen causing white-nose syndrome of bats.</title>
        <authorList>
            <person name="Palmer J.M."/>
            <person name="Drees K.P."/>
            <person name="Foster J.T."/>
            <person name="Lindner D.L."/>
        </authorList>
    </citation>
    <scope>NUCLEOTIDE SEQUENCE [LARGE SCALE GENOMIC DNA]</scope>
    <source>
        <strain evidence="5">UAMH 10579</strain>
    </source>
</reference>
<dbReference type="Pfam" id="PF17107">
    <property type="entry name" value="SesA"/>
    <property type="match status" value="1"/>
</dbReference>
<dbReference type="AlphaFoldDB" id="A0A1B8GK67"/>
<dbReference type="OrthoDB" id="626167at2759"/>
<dbReference type="Pfam" id="PF13424">
    <property type="entry name" value="TPR_12"/>
    <property type="match status" value="2"/>
</dbReference>
<gene>
    <name evidence="4" type="ORF">VE01_05789</name>
</gene>
<dbReference type="SUPFAM" id="SSF48452">
    <property type="entry name" value="TPR-like"/>
    <property type="match status" value="3"/>
</dbReference>
<dbReference type="SMART" id="SM00028">
    <property type="entry name" value="TPR"/>
    <property type="match status" value="3"/>
</dbReference>
<dbReference type="InterPro" id="IPR027417">
    <property type="entry name" value="P-loop_NTPase"/>
</dbReference>
<dbReference type="Pfam" id="PF13374">
    <property type="entry name" value="TPR_10"/>
    <property type="match status" value="1"/>
</dbReference>
<accession>A0A1B8GK67</accession>
<dbReference type="RefSeq" id="XP_018129964.1">
    <property type="nucleotide sequence ID" value="XM_018275248.2"/>
</dbReference>
<sequence>MAEVIAGVAIASSIIQLIDVGGKVVSRIKEYSDTTKDIPQGLREISVHIPLITEICQELREDEIKKGPQVSQSIFAVIDGCHVTLSSLDKLCREILPTPRDSSMVRARKAMQSLRADKKFTNYQRILETYKTSLMLHISQRSVVQAVTKGASKAPAFDTFYHFPSTQVSRFIAREKLLRSIEDGFSVETTDSRPNVVAVIGMGGQGKSQLALEFCRKTSTARRFEVILWVDATNLTTLHRSFETITEQITAGKGRRTFKNANSLSAFIDETLEEWKASWLLVFDNFDQPGEMKNISDFFPRSKNGAILLTSRHADSKHVSHTAVHLHGMEEEEARELLFTRTGKERTEQNVEYADAIVKMLGCLPLAIDQAAAYVTSRNLPLGSFLEHYSKRKAMIMKHTPQLWEYRRTHGEEGDETSLNAFTTWEMDFRQIKQEGVQTESITHILTLFAFFNILKVSEDLFSAYYKSCPFPPTWMEDFVTDGEWDSFTYGDVIASLLKLSLLQQPRAESNESEFSIHPLIRDWIQLRISAEERREYLHEATQILMSYVTLNLEGTITLAKRREILSHLDAVMMADSQYLSKGNQLGYGALRPVSHTFATFYDTSGRFKEAEELLKRILDNDTATESQNLIDLDSRTSLETLLKLSQVYFSQGRYEEATEMAERCYKGYTELVDAQNPNVAAAAMNLAETYYKRGRNADARKLFSSALDIYQEHLPAKDLRIYAAQEKLAGVLRSMGEHEGAFALYRQALAGKVAALGEKHVSTLRTGVALANNYRAQCQYVPALEILLRAVSITTELLGPEHPDTLNAMIHLGILCRNMGKAEEAEKWLLRVVEAGGKALGARHPDILRAELALGMLFVQRGRVAEAEPKLRIVVLGRQRYLGVKNDATVRAVEMLGYCLWETGQRDEVEELCMRSCDAVEEGGEVGWKGNQYAACERVFRKAVTRGDKNLGRDHPDTLDCVLMLAQICEARDRVGEARRLFEGVLDAHIKRLGLDDFETASVRDKLASLKEEAESEKKGTW</sequence>
<keyword evidence="1" id="KW-0802">TPR repeat</keyword>
<dbReference type="Gene3D" id="3.40.50.300">
    <property type="entry name" value="P-loop containing nucleotide triphosphate hydrolases"/>
    <property type="match status" value="1"/>
</dbReference>
<dbReference type="Proteomes" id="UP000091956">
    <property type="component" value="Unassembled WGS sequence"/>
</dbReference>
<evidence type="ECO:0000256" key="1">
    <source>
        <dbReference type="PROSITE-ProRule" id="PRU00339"/>
    </source>
</evidence>
<name>A0A1B8GK67_9PEZI</name>
<dbReference type="Pfam" id="PF00931">
    <property type="entry name" value="NB-ARC"/>
    <property type="match status" value="1"/>
</dbReference>
<dbReference type="SUPFAM" id="SSF52540">
    <property type="entry name" value="P-loop containing nucleoside triphosphate hydrolases"/>
    <property type="match status" value="1"/>
</dbReference>
<evidence type="ECO:0000313" key="4">
    <source>
        <dbReference type="EMBL" id="OBT96231.1"/>
    </source>
</evidence>
<feature type="repeat" description="TPR" evidence="1">
    <location>
        <begin position="681"/>
        <end position="714"/>
    </location>
</feature>
<dbReference type="PANTHER" id="PTHR46082">
    <property type="entry name" value="ATP/GTP-BINDING PROTEIN-RELATED"/>
    <property type="match status" value="1"/>
</dbReference>
<protein>
    <submittedName>
        <fullName evidence="4">Uncharacterized protein</fullName>
    </submittedName>
</protein>
<dbReference type="InterPro" id="IPR011990">
    <property type="entry name" value="TPR-like_helical_dom_sf"/>
</dbReference>